<protein>
    <recommendedName>
        <fullName evidence="3">Helix-turn-helix domain-containing protein</fullName>
    </recommendedName>
</protein>
<dbReference type="InterPro" id="IPR009061">
    <property type="entry name" value="DNA-bd_dom_put_sf"/>
</dbReference>
<organism evidence="1 2">
    <name type="scientific">Candidatus Fonsibacter lacus</name>
    <dbReference type="NCBI Taxonomy" id="2576439"/>
    <lineage>
        <taxon>Bacteria</taxon>
        <taxon>Pseudomonadati</taxon>
        <taxon>Pseudomonadota</taxon>
        <taxon>Alphaproteobacteria</taxon>
        <taxon>Candidatus Pelagibacterales</taxon>
        <taxon>Candidatus Pelagibacterales incertae sedis</taxon>
        <taxon>Candidatus Fonsibacter</taxon>
    </lineage>
</organism>
<dbReference type="EMBL" id="RGET01000028">
    <property type="protein sequence ID" value="NBN87949.1"/>
    <property type="molecule type" value="Genomic_DNA"/>
</dbReference>
<sequence length="64" mass="7506">MKKYLTQKQAGMMFNVRGITIRRWREEGILTEGVHWTRLGHKYYFNAEELAKLLPSNGAIPLIE</sequence>
<dbReference type="SUPFAM" id="SSF46955">
    <property type="entry name" value="Putative DNA-binding domain"/>
    <property type="match status" value="1"/>
</dbReference>
<comment type="caution">
    <text evidence="1">The sequence shown here is derived from an EMBL/GenBank/DDBJ whole genome shotgun (WGS) entry which is preliminary data.</text>
</comment>
<evidence type="ECO:0008006" key="3">
    <source>
        <dbReference type="Google" id="ProtNLM"/>
    </source>
</evidence>
<dbReference type="AlphaFoldDB" id="A0A964XQG5"/>
<proteinExistence type="predicted"/>
<dbReference type="Proteomes" id="UP000713222">
    <property type="component" value="Unassembled WGS sequence"/>
</dbReference>
<evidence type="ECO:0000313" key="1">
    <source>
        <dbReference type="EMBL" id="NBN87949.1"/>
    </source>
</evidence>
<gene>
    <name evidence="1" type="ORF">EBV32_02520</name>
</gene>
<reference evidence="1" key="1">
    <citation type="submission" date="2018-10" db="EMBL/GenBank/DDBJ databases">
        <title>Iterative Subtractive Binning of Freshwater Chronoseries Metagenomes Recovers Nearly Complete Genomes from over Four Hundred Novel Species.</title>
        <authorList>
            <person name="Rodriguez-R L.M."/>
            <person name="Tsementzi D."/>
            <person name="Luo C."/>
            <person name="Konstantinidis K.T."/>
        </authorList>
    </citation>
    <scope>NUCLEOTIDE SEQUENCE</scope>
    <source>
        <strain evidence="1">WB7_6_001</strain>
    </source>
</reference>
<name>A0A964XQG5_9PROT</name>
<evidence type="ECO:0000313" key="2">
    <source>
        <dbReference type="Proteomes" id="UP000713222"/>
    </source>
</evidence>
<accession>A0A964XQG5</accession>